<protein>
    <submittedName>
        <fullName evidence="3">Acetylxylan esterase related enzyme</fullName>
    </submittedName>
</protein>
<evidence type="ECO:0000313" key="4">
    <source>
        <dbReference type="Proteomes" id="UP000195412"/>
    </source>
</evidence>
<organism evidence="3 4">
    <name type="scientific">Levilactobacillus zymae</name>
    <dbReference type="NCBI Taxonomy" id="267363"/>
    <lineage>
        <taxon>Bacteria</taxon>
        <taxon>Bacillati</taxon>
        <taxon>Bacillota</taxon>
        <taxon>Bacilli</taxon>
        <taxon>Lactobacillales</taxon>
        <taxon>Lactobacillaceae</taxon>
        <taxon>Levilactobacillus</taxon>
    </lineage>
</organism>
<sequence length="285" mass="30979">MKSILMVGQSNMAGRGFLTAVPPILNDHLRMLRNGRWQQLAEPVNVDREVAGVGLAPAFAQAWSTDHPDETLGLIPCAEGGSALAEWAPDAPLMRHAISEARFAQETSEIIAILWHQGENDSLDHHYRTYQNQLTHTLTHLRTALNLPAVPIILGGLPAFLGQHGFGLSATEAPQIDALIRQTATELPQAYFVTAADLTANPDGIHLNAPSQRRFGVRYYQAFHQRADVLAPLADEAQRVAALTAHPLTAAETLYLQSKRFALGQTTFNEFMAAVQASHSGEADA</sequence>
<evidence type="ECO:0000313" key="3">
    <source>
        <dbReference type="EMBL" id="SMS14552.1"/>
    </source>
</evidence>
<feature type="domain" description="Sialate O-acetylesterase" evidence="2">
    <location>
        <begin position="4"/>
        <end position="224"/>
    </location>
</feature>
<dbReference type="AlphaFoldDB" id="A0A1Y6JZN7"/>
<evidence type="ECO:0000256" key="1">
    <source>
        <dbReference type="ARBA" id="ARBA00022801"/>
    </source>
</evidence>
<accession>A0A1Y6JZN7</accession>
<dbReference type="Gene3D" id="3.40.50.1110">
    <property type="entry name" value="SGNH hydrolase"/>
    <property type="match status" value="1"/>
</dbReference>
<dbReference type="InterPro" id="IPR036514">
    <property type="entry name" value="SGNH_hydro_sf"/>
</dbReference>
<dbReference type="Proteomes" id="UP000195412">
    <property type="component" value="Chromosome I"/>
</dbReference>
<dbReference type="GO" id="GO:0016787">
    <property type="term" value="F:hydrolase activity"/>
    <property type="evidence" value="ECO:0007669"/>
    <property type="project" value="UniProtKB-KW"/>
</dbReference>
<reference evidence="4" key="1">
    <citation type="submission" date="2017-05" db="EMBL/GenBank/DDBJ databases">
        <authorList>
            <person name="Papadimitriou K."/>
        </authorList>
    </citation>
    <scope>NUCLEOTIDE SEQUENCE [LARGE SCALE GENOMIC DNA]</scope>
    <source>
        <strain evidence="4">ACA-DC 3411</strain>
    </source>
</reference>
<name>A0A1Y6JZN7_9LACO</name>
<keyword evidence="1" id="KW-0378">Hydrolase</keyword>
<dbReference type="SUPFAM" id="SSF52266">
    <property type="entry name" value="SGNH hydrolase"/>
    <property type="match status" value="1"/>
</dbReference>
<dbReference type="KEGG" id="lzy:LZ3411_1502"/>
<dbReference type="InterPro" id="IPR052940">
    <property type="entry name" value="Carb_Esterase_6"/>
</dbReference>
<dbReference type="InterPro" id="IPR005181">
    <property type="entry name" value="SASA"/>
</dbReference>
<dbReference type="RefSeq" id="WP_087742168.1">
    <property type="nucleotide sequence ID" value="NZ_JBPWQU010000084.1"/>
</dbReference>
<dbReference type="PANTHER" id="PTHR31988">
    <property type="entry name" value="ESTERASE, PUTATIVE (DUF303)-RELATED"/>
    <property type="match status" value="1"/>
</dbReference>
<dbReference type="Pfam" id="PF03629">
    <property type="entry name" value="SASA"/>
    <property type="match status" value="1"/>
</dbReference>
<dbReference type="EMBL" id="LT854705">
    <property type="protein sequence ID" value="SMS14552.1"/>
    <property type="molecule type" value="Genomic_DNA"/>
</dbReference>
<evidence type="ECO:0000259" key="2">
    <source>
        <dbReference type="Pfam" id="PF03629"/>
    </source>
</evidence>
<proteinExistence type="predicted"/>
<gene>
    <name evidence="3" type="ORF">LZ3411_1502</name>
</gene>
<dbReference type="PANTHER" id="PTHR31988:SF19">
    <property type="entry name" value="9-O-ACETYL-N-ACETYLNEURAMINIC ACID DEACETYLASE-RELATED"/>
    <property type="match status" value="1"/>
</dbReference>